<keyword evidence="3" id="KW-0645">Protease</keyword>
<feature type="domain" description="LD-carboxypeptidase N-terminal" evidence="6">
    <location>
        <begin position="19"/>
        <end position="142"/>
    </location>
</feature>
<dbReference type="Gene3D" id="3.40.50.10740">
    <property type="entry name" value="Class I glutamine amidotransferase-like"/>
    <property type="match status" value="1"/>
</dbReference>
<evidence type="ECO:0000256" key="3">
    <source>
        <dbReference type="ARBA" id="ARBA00022670"/>
    </source>
</evidence>
<dbReference type="InterPro" id="IPR027461">
    <property type="entry name" value="Carboxypeptidase_A_C_sf"/>
</dbReference>
<organism evidence="8 9">
    <name type="scientific">Kineosporia succinea</name>
    <dbReference type="NCBI Taxonomy" id="84632"/>
    <lineage>
        <taxon>Bacteria</taxon>
        <taxon>Bacillati</taxon>
        <taxon>Actinomycetota</taxon>
        <taxon>Actinomycetes</taxon>
        <taxon>Kineosporiales</taxon>
        <taxon>Kineosporiaceae</taxon>
        <taxon>Kineosporia</taxon>
    </lineage>
</organism>
<keyword evidence="2 8" id="KW-0121">Carboxypeptidase</keyword>
<dbReference type="PANTHER" id="PTHR30237">
    <property type="entry name" value="MURAMOYLTETRAPEPTIDE CARBOXYPEPTIDASE"/>
    <property type="match status" value="1"/>
</dbReference>
<dbReference type="RefSeq" id="WP_307247907.1">
    <property type="nucleotide sequence ID" value="NZ_JAUSQZ010000001.1"/>
</dbReference>
<dbReference type="InterPro" id="IPR029062">
    <property type="entry name" value="Class_I_gatase-like"/>
</dbReference>
<comment type="similarity">
    <text evidence="1">Belongs to the peptidase S66 family.</text>
</comment>
<protein>
    <submittedName>
        <fullName evidence="8">Muramoyltetrapeptide carboxypeptidase</fullName>
        <ecNumber evidence="8">3.4.17.13</ecNumber>
    </submittedName>
</protein>
<dbReference type="PANTHER" id="PTHR30237:SF2">
    <property type="entry name" value="MUREIN TETRAPEPTIDE CARBOXYPEPTIDASE"/>
    <property type="match status" value="1"/>
</dbReference>
<keyword evidence="5" id="KW-0720">Serine protease</keyword>
<gene>
    <name evidence="8" type="ORF">J2S57_005337</name>
</gene>
<evidence type="ECO:0000256" key="4">
    <source>
        <dbReference type="ARBA" id="ARBA00022801"/>
    </source>
</evidence>
<dbReference type="Proteomes" id="UP001235712">
    <property type="component" value="Unassembled WGS sequence"/>
</dbReference>
<sequence>MRIPPVLRQPRPLEPGLHVAVVAPSGPVLADRLERGCDVLRSFGLKVSLAPHVLDRHPGRYLAGTDEARAGDLQDAWCDPDVNAVYCARGGYGAVRTLDHLDWDVMRKASSARPLKPFVGSSDSTALHQAFARRLEVQTFYGPVLGGPVLGFPDPAAVVLESLRAALFHPSEGRTLTGTHSLVPGVAEGVTTGGTLSLLSSLVGSDELAPAEGRIVLLEDVNESPYRIDRMLTQLLRSGWFAGAAGIACGSWERCGEPEHIDRVLLERLGGLGVPIVTGLEFGHGTVQLTVPLGARARLETGALIIG</sequence>
<dbReference type="InterPro" id="IPR040921">
    <property type="entry name" value="Peptidase_S66C"/>
</dbReference>
<dbReference type="InterPro" id="IPR003507">
    <property type="entry name" value="S66_fam"/>
</dbReference>
<name>A0ABT9PA73_9ACTN</name>
<dbReference type="InterPro" id="IPR040449">
    <property type="entry name" value="Peptidase_S66_N"/>
</dbReference>
<keyword evidence="4 8" id="KW-0378">Hydrolase</keyword>
<dbReference type="EC" id="3.4.17.13" evidence="8"/>
<evidence type="ECO:0000259" key="6">
    <source>
        <dbReference type="Pfam" id="PF02016"/>
    </source>
</evidence>
<feature type="domain" description="LD-carboxypeptidase C-terminal" evidence="7">
    <location>
        <begin position="188"/>
        <end position="299"/>
    </location>
</feature>
<dbReference type="InterPro" id="IPR027478">
    <property type="entry name" value="LdcA_N"/>
</dbReference>
<proteinExistence type="inferred from homology"/>
<dbReference type="CDD" id="cd07025">
    <property type="entry name" value="Peptidase_S66"/>
    <property type="match status" value="1"/>
</dbReference>
<evidence type="ECO:0000313" key="9">
    <source>
        <dbReference type="Proteomes" id="UP001235712"/>
    </source>
</evidence>
<evidence type="ECO:0000256" key="1">
    <source>
        <dbReference type="ARBA" id="ARBA00010233"/>
    </source>
</evidence>
<dbReference type="Pfam" id="PF02016">
    <property type="entry name" value="Peptidase_S66"/>
    <property type="match status" value="1"/>
</dbReference>
<evidence type="ECO:0000256" key="2">
    <source>
        <dbReference type="ARBA" id="ARBA00022645"/>
    </source>
</evidence>
<evidence type="ECO:0000256" key="5">
    <source>
        <dbReference type="ARBA" id="ARBA00022825"/>
    </source>
</evidence>
<dbReference type="PIRSF" id="PIRSF028757">
    <property type="entry name" value="LD-carboxypeptidase"/>
    <property type="match status" value="1"/>
</dbReference>
<accession>A0ABT9PA73</accession>
<reference evidence="8 9" key="1">
    <citation type="submission" date="2023-07" db="EMBL/GenBank/DDBJ databases">
        <title>Sequencing the genomes of 1000 actinobacteria strains.</title>
        <authorList>
            <person name="Klenk H.-P."/>
        </authorList>
    </citation>
    <scope>NUCLEOTIDE SEQUENCE [LARGE SCALE GENOMIC DNA]</scope>
    <source>
        <strain evidence="8 9">DSM 44388</strain>
    </source>
</reference>
<dbReference type="EMBL" id="JAUSQZ010000001">
    <property type="protein sequence ID" value="MDP9829588.1"/>
    <property type="molecule type" value="Genomic_DNA"/>
</dbReference>
<dbReference type="SUPFAM" id="SSF141986">
    <property type="entry name" value="LD-carboxypeptidase A C-terminal domain-like"/>
    <property type="match status" value="1"/>
</dbReference>
<keyword evidence="9" id="KW-1185">Reference proteome</keyword>
<dbReference type="SUPFAM" id="SSF52317">
    <property type="entry name" value="Class I glutamine amidotransferase-like"/>
    <property type="match status" value="1"/>
</dbReference>
<comment type="caution">
    <text evidence="8">The sequence shown here is derived from an EMBL/GenBank/DDBJ whole genome shotgun (WGS) entry which is preliminary data.</text>
</comment>
<dbReference type="GO" id="GO:0106415">
    <property type="term" value="F:muramoyltetrapeptide carboxypeptidase activity"/>
    <property type="evidence" value="ECO:0007669"/>
    <property type="project" value="UniProtKB-EC"/>
</dbReference>
<evidence type="ECO:0000259" key="7">
    <source>
        <dbReference type="Pfam" id="PF17676"/>
    </source>
</evidence>
<dbReference type="Gene3D" id="3.50.30.60">
    <property type="entry name" value="LD-carboxypeptidase A C-terminal domain-like"/>
    <property type="match status" value="1"/>
</dbReference>
<evidence type="ECO:0000313" key="8">
    <source>
        <dbReference type="EMBL" id="MDP9829588.1"/>
    </source>
</evidence>
<dbReference type="Pfam" id="PF17676">
    <property type="entry name" value="Peptidase_S66C"/>
    <property type="match status" value="1"/>
</dbReference>